<organism evidence="1">
    <name type="scientific">Solanum chilense</name>
    <name type="common">Tomato</name>
    <name type="synonym">Lycopersicon chilense</name>
    <dbReference type="NCBI Taxonomy" id="4083"/>
    <lineage>
        <taxon>Eukaryota</taxon>
        <taxon>Viridiplantae</taxon>
        <taxon>Streptophyta</taxon>
        <taxon>Embryophyta</taxon>
        <taxon>Tracheophyta</taxon>
        <taxon>Spermatophyta</taxon>
        <taxon>Magnoliopsida</taxon>
        <taxon>eudicotyledons</taxon>
        <taxon>Gunneridae</taxon>
        <taxon>Pentapetalae</taxon>
        <taxon>asterids</taxon>
        <taxon>lamiids</taxon>
        <taxon>Solanales</taxon>
        <taxon>Solanaceae</taxon>
        <taxon>Solanoideae</taxon>
        <taxon>Solaneae</taxon>
        <taxon>Solanum</taxon>
        <taxon>Solanum subgen. Lycopersicon</taxon>
    </lineage>
</organism>
<evidence type="ECO:0000313" key="1">
    <source>
        <dbReference type="EMBL" id="TMW93417.1"/>
    </source>
</evidence>
<proteinExistence type="predicted"/>
<reference evidence="1" key="1">
    <citation type="submission" date="2019-05" db="EMBL/GenBank/DDBJ databases">
        <title>The de novo reference genome and transcriptome assemblies of the wild tomato species Solanum chilense.</title>
        <authorList>
            <person name="Stam R."/>
            <person name="Nosenko T."/>
            <person name="Hoerger A.C."/>
            <person name="Stephan W."/>
            <person name="Seidel M.A."/>
            <person name="Kuhn J.M.M."/>
            <person name="Haberer G."/>
            <person name="Tellier A."/>
        </authorList>
    </citation>
    <scope>NUCLEOTIDE SEQUENCE</scope>
    <source>
        <tissue evidence="1">Mature leaves</tissue>
    </source>
</reference>
<comment type="caution">
    <text evidence="1">The sequence shown here is derived from an EMBL/GenBank/DDBJ whole genome shotgun (WGS) entry which is preliminary data.</text>
</comment>
<accession>A0A6N2BEW6</accession>
<sequence>MYTSRLRIREPRWRFFTKLSLKLRELGWCAQGVAPIVQGSRHGALRASCLKLRDPGWHLRRCTSRSKILGGTLKSSCLNLWSLGGTIRASCLKLRVPCLFSQGVAPQDLLSLLESLSRRASSSKISGGALNSSCLKVLRDKLCEPSLCAQGVAPQVPGAWVELKELRLKLRGMGALKVLCLRSKSLGGAKRACRLKIESLVGALKALGPWVALAWVVKASHLNIQEYRWKAQGIVPQDLEVVFARSVNSSSDWLACSRDRTSISGDREAFLQGFPLQAPAAYFARSNWRVSSYRSLVGAHRASPLMFWGDGGSSRHCALSSRILGIMLRASCLKLKDPSWHNKGIVLQARKAWVTHLGYRISSSRRLGRVLRSLFTSSRRFGGALMALRLNLRDRRWGTQHVAPQYKISWVGCIGHRSSSSKRLGSDLRESRLMLSHPGCLSGALKALYLKLEESSWSAEGVPPQDLVDWVAR</sequence>
<dbReference type="AlphaFoldDB" id="A0A6N2BEW6"/>
<dbReference type="EMBL" id="RXGB01003001">
    <property type="protein sequence ID" value="TMW93417.1"/>
    <property type="molecule type" value="Genomic_DNA"/>
</dbReference>
<name>A0A6N2BEW6_SOLCI</name>
<protein>
    <submittedName>
        <fullName evidence="1">Uncharacterized protein</fullName>
    </submittedName>
</protein>
<gene>
    <name evidence="1" type="ORF">EJD97_011763</name>
</gene>